<reference evidence="8 9" key="1">
    <citation type="submission" date="2015-02" db="EMBL/GenBank/DDBJ databases">
        <title>Genome sequene of Rhodovulum sulfidophilum DSM 2351.</title>
        <authorList>
            <person name="Nagao N."/>
        </authorList>
    </citation>
    <scope>NUCLEOTIDE SEQUENCE [LARGE SCALE GENOMIC DNA]</scope>
    <source>
        <strain evidence="8 9">DSM 2351</strain>
    </source>
</reference>
<name>A0A0D6B2T3_RHOSU</name>
<gene>
    <name evidence="8" type="ORF">NHU_02005</name>
</gene>
<evidence type="ECO:0000256" key="2">
    <source>
        <dbReference type="ARBA" id="ARBA00009533"/>
    </source>
</evidence>
<dbReference type="SUPFAM" id="SSF53383">
    <property type="entry name" value="PLP-dependent transferases"/>
    <property type="match status" value="1"/>
</dbReference>
<evidence type="ECO:0000313" key="8">
    <source>
        <dbReference type="EMBL" id="BAQ69160.1"/>
    </source>
</evidence>
<dbReference type="PATRIC" id="fig|35806.4.peg.2066"/>
<accession>A0A0D6B2T3</accession>
<dbReference type="InterPro" id="IPR015424">
    <property type="entry name" value="PyrdxlP-dep_Trfase"/>
</dbReference>
<evidence type="ECO:0000256" key="3">
    <source>
        <dbReference type="ARBA" id="ARBA00022793"/>
    </source>
</evidence>
<protein>
    <submittedName>
        <fullName evidence="8">Diaminobutyrate decarboxylase</fullName>
    </submittedName>
</protein>
<dbReference type="GO" id="GO:0019752">
    <property type="term" value="P:carboxylic acid metabolic process"/>
    <property type="evidence" value="ECO:0007669"/>
    <property type="project" value="InterPro"/>
</dbReference>
<keyword evidence="3" id="KW-0210">Decarboxylase</keyword>
<evidence type="ECO:0000256" key="5">
    <source>
        <dbReference type="ARBA" id="ARBA00023239"/>
    </source>
</evidence>
<feature type="modified residue" description="N6-(pyridoxal phosphate)lysine" evidence="6">
    <location>
        <position position="330"/>
    </location>
</feature>
<sequence length="519" mass="57314">MLSRLLPDRDMSEIPENFLPIESIGIEDIDNLFESKRFSQHASQAIDQLITYLGDRSTRGLALTDPAGIRAAVTRLTRGGQTSDTAEHDRKLLEIVDLYLRTGIQVYSPGYMGRQFSGPFPVTAVVDMVSAIATQPASFYEAGALPCVVERVMSEEFNRFLGFPSDRFTMFTTSGGSLANLTALLAARGRRYPQAWGEGMGETDCCPAIAVSSDVHYSITRAAGILGIGENRLVRLPLDHARRITPAGAREALDAAAARGLDVFCIVANAGSTSFGAIDPLDELADMAAERGIWLHVDGSHGGSLIVSDRLRPRLAGLNRADSLTLDAHKTMFVPAACTLLFYRDRDQATAAFRQEASYVFENTSDVYSEYNSADRNFECTKRPMIMSLWALWAMYGRTAIAEKLEALCDMTRKAHGILSVAPDFVPLHLPETNILCFRYLPNEQLSPKALGALQTEIRSRVRARGRFFISKVDIDGVSALRLVLMNHRITTDHIRQMLDEVRAVALTIREEFPQSEEI</sequence>
<dbReference type="InterPro" id="IPR015421">
    <property type="entry name" value="PyrdxlP-dep_Trfase_major"/>
</dbReference>
<dbReference type="Gene3D" id="3.90.1150.170">
    <property type="match status" value="1"/>
</dbReference>
<organism evidence="8 9">
    <name type="scientific">Rhodovulum sulfidophilum</name>
    <name type="common">Rhodobacter sulfidophilus</name>
    <dbReference type="NCBI Taxonomy" id="35806"/>
    <lineage>
        <taxon>Bacteria</taxon>
        <taxon>Pseudomonadati</taxon>
        <taxon>Pseudomonadota</taxon>
        <taxon>Alphaproteobacteria</taxon>
        <taxon>Rhodobacterales</taxon>
        <taxon>Paracoccaceae</taxon>
        <taxon>Rhodovulum</taxon>
    </lineage>
</organism>
<dbReference type="PANTHER" id="PTHR45677:SF8">
    <property type="entry name" value="CYSTEINE SULFINIC ACID DECARBOXYLASE"/>
    <property type="match status" value="1"/>
</dbReference>
<dbReference type="GO" id="GO:0030170">
    <property type="term" value="F:pyridoxal phosphate binding"/>
    <property type="evidence" value="ECO:0007669"/>
    <property type="project" value="InterPro"/>
</dbReference>
<dbReference type="GO" id="GO:0005737">
    <property type="term" value="C:cytoplasm"/>
    <property type="evidence" value="ECO:0007669"/>
    <property type="project" value="TreeGrafter"/>
</dbReference>
<dbReference type="KEGG" id="rsu:NHU_02005"/>
<dbReference type="InterPro" id="IPR002129">
    <property type="entry name" value="PyrdxlP-dep_de-COase"/>
</dbReference>
<dbReference type="EMBL" id="AP014800">
    <property type="protein sequence ID" value="BAQ69160.1"/>
    <property type="molecule type" value="Genomic_DNA"/>
</dbReference>
<dbReference type="PANTHER" id="PTHR45677">
    <property type="entry name" value="GLUTAMATE DECARBOXYLASE-RELATED"/>
    <property type="match status" value="1"/>
</dbReference>
<comment type="similarity">
    <text evidence="2 7">Belongs to the group II decarboxylase family.</text>
</comment>
<keyword evidence="5 7" id="KW-0456">Lyase</keyword>
<evidence type="ECO:0000313" key="9">
    <source>
        <dbReference type="Proteomes" id="UP000064912"/>
    </source>
</evidence>
<dbReference type="Pfam" id="PF00282">
    <property type="entry name" value="Pyridoxal_deC"/>
    <property type="match status" value="1"/>
</dbReference>
<evidence type="ECO:0000256" key="7">
    <source>
        <dbReference type="RuleBase" id="RU000382"/>
    </source>
</evidence>
<evidence type="ECO:0000256" key="6">
    <source>
        <dbReference type="PIRSR" id="PIRSR602129-50"/>
    </source>
</evidence>
<evidence type="ECO:0000256" key="1">
    <source>
        <dbReference type="ARBA" id="ARBA00001933"/>
    </source>
</evidence>
<comment type="cofactor">
    <cofactor evidence="1 6 7">
        <name>pyridoxal 5'-phosphate</name>
        <dbReference type="ChEBI" id="CHEBI:597326"/>
    </cofactor>
</comment>
<dbReference type="GO" id="GO:0016831">
    <property type="term" value="F:carboxy-lyase activity"/>
    <property type="evidence" value="ECO:0007669"/>
    <property type="project" value="UniProtKB-KW"/>
</dbReference>
<keyword evidence="4 6" id="KW-0663">Pyridoxal phosphate</keyword>
<evidence type="ECO:0000256" key="4">
    <source>
        <dbReference type="ARBA" id="ARBA00022898"/>
    </source>
</evidence>
<dbReference type="Proteomes" id="UP000064912">
    <property type="component" value="Chromosome"/>
</dbReference>
<proteinExistence type="inferred from homology"/>
<dbReference type="Gene3D" id="3.40.640.10">
    <property type="entry name" value="Type I PLP-dependent aspartate aminotransferase-like (Major domain)"/>
    <property type="match status" value="1"/>
</dbReference>
<dbReference type="AlphaFoldDB" id="A0A0D6B2T3"/>